<proteinExistence type="predicted"/>
<dbReference type="EMBL" id="JALBWM010000060">
    <property type="protein sequence ID" value="MCO1335387.1"/>
    <property type="molecule type" value="Genomic_DNA"/>
</dbReference>
<protein>
    <submittedName>
        <fullName evidence="1">Uncharacterized protein</fullName>
    </submittedName>
</protein>
<gene>
    <name evidence="1" type="ORF">MO867_13700</name>
</gene>
<organism evidence="1 2">
    <name type="scientific">Microbulbifer okhotskensis</name>
    <dbReference type="NCBI Taxonomy" id="2926617"/>
    <lineage>
        <taxon>Bacteria</taxon>
        <taxon>Pseudomonadati</taxon>
        <taxon>Pseudomonadota</taxon>
        <taxon>Gammaproteobacteria</taxon>
        <taxon>Cellvibrionales</taxon>
        <taxon>Microbulbiferaceae</taxon>
        <taxon>Microbulbifer</taxon>
    </lineage>
</organism>
<accession>A0A9X2ENC1</accession>
<name>A0A9X2ENC1_9GAMM</name>
<sequence length="107" mass="12300">MNIDIDQLTEDELVELNHRVVERLKFLESMHTHKEMMQFNPGEQVSFEPPGRGKQIGTLVKFNKKTVTVITESGQKWNVSPHLLRKVKNVTSKNKKAGNVVNLPHKK</sequence>
<dbReference type="Proteomes" id="UP001139028">
    <property type="component" value="Unassembled WGS sequence"/>
</dbReference>
<dbReference type="RefSeq" id="WP_252469618.1">
    <property type="nucleotide sequence ID" value="NZ_JALBWM010000060.1"/>
</dbReference>
<reference evidence="1" key="1">
    <citation type="journal article" date="2022" name="Arch. Microbiol.">
        <title>Microbulbifer okhotskensis sp. nov., isolated from a deep bottom sediment of the Okhotsk Sea.</title>
        <authorList>
            <person name="Romanenko L."/>
            <person name="Kurilenko V."/>
            <person name="Otstavnykh N."/>
            <person name="Velansky P."/>
            <person name="Isaeva M."/>
            <person name="Mikhailov V."/>
        </authorList>
    </citation>
    <scope>NUCLEOTIDE SEQUENCE</scope>
    <source>
        <strain evidence="1">OS29</strain>
    </source>
</reference>
<dbReference type="AlphaFoldDB" id="A0A9X2ENC1"/>
<keyword evidence="2" id="KW-1185">Reference proteome</keyword>
<comment type="caution">
    <text evidence="1">The sequence shown here is derived from an EMBL/GenBank/DDBJ whole genome shotgun (WGS) entry which is preliminary data.</text>
</comment>
<evidence type="ECO:0000313" key="1">
    <source>
        <dbReference type="EMBL" id="MCO1335387.1"/>
    </source>
</evidence>
<evidence type="ECO:0000313" key="2">
    <source>
        <dbReference type="Proteomes" id="UP001139028"/>
    </source>
</evidence>